<dbReference type="STRING" id="52838.A0A4S8JYW1"/>
<evidence type="ECO:0000256" key="6">
    <source>
        <dbReference type="SAM" id="MobiDB-lite"/>
    </source>
</evidence>
<keyword evidence="4" id="KW-0862">Zinc</keyword>
<dbReference type="GO" id="GO:0003723">
    <property type="term" value="F:RNA binding"/>
    <property type="evidence" value="ECO:0007669"/>
    <property type="project" value="TreeGrafter"/>
</dbReference>
<evidence type="ECO:0000256" key="5">
    <source>
        <dbReference type="ARBA" id="ARBA00023242"/>
    </source>
</evidence>
<feature type="compositionally biased region" description="Basic and acidic residues" evidence="6">
    <location>
        <begin position="28"/>
        <end position="48"/>
    </location>
</feature>
<reference evidence="8 9" key="1">
    <citation type="journal article" date="2019" name="Nat. Plants">
        <title>Genome sequencing of Musa balbisiana reveals subgenome evolution and function divergence in polyploid bananas.</title>
        <authorList>
            <person name="Yao X."/>
        </authorList>
    </citation>
    <scope>NUCLEOTIDE SEQUENCE [LARGE SCALE GENOMIC DNA]</scope>
    <source>
        <strain evidence="9">cv. DH-PKW</strain>
        <tissue evidence="8">Leaves</tissue>
    </source>
</reference>
<evidence type="ECO:0000256" key="4">
    <source>
        <dbReference type="ARBA" id="ARBA00022833"/>
    </source>
</evidence>
<evidence type="ECO:0000313" key="9">
    <source>
        <dbReference type="Proteomes" id="UP000317650"/>
    </source>
</evidence>
<gene>
    <name evidence="8" type="ORF">C4D60_Mb05t25540</name>
</gene>
<name>A0A4S8JYW1_MUSBA</name>
<evidence type="ECO:0000256" key="1">
    <source>
        <dbReference type="ARBA" id="ARBA00004123"/>
    </source>
</evidence>
<comment type="subcellular location">
    <subcellularLocation>
        <location evidence="1">Nucleus</location>
    </subcellularLocation>
</comment>
<dbReference type="InterPro" id="IPR006568">
    <property type="entry name" value="PSP_pro-rich"/>
</dbReference>
<evidence type="ECO:0000313" key="8">
    <source>
        <dbReference type="EMBL" id="THU67523.1"/>
    </source>
</evidence>
<evidence type="ECO:0000256" key="2">
    <source>
        <dbReference type="ARBA" id="ARBA00022723"/>
    </source>
</evidence>
<dbReference type="AlphaFoldDB" id="A0A4S8JYW1"/>
<dbReference type="Pfam" id="PF04046">
    <property type="entry name" value="PSP"/>
    <property type="match status" value="1"/>
</dbReference>
<feature type="region of interest" description="Disordered" evidence="6">
    <location>
        <begin position="1"/>
        <end position="49"/>
    </location>
</feature>
<dbReference type="Proteomes" id="UP000317650">
    <property type="component" value="Chromosome 5"/>
</dbReference>
<feature type="compositionally biased region" description="Basic and acidic residues" evidence="6">
    <location>
        <begin position="316"/>
        <end position="326"/>
    </location>
</feature>
<dbReference type="PANTHER" id="PTHR13316">
    <property type="entry name" value="ZINC FINGER, CCHC DOMAIN CONTAINING 8"/>
    <property type="match status" value="1"/>
</dbReference>
<organism evidence="8 9">
    <name type="scientific">Musa balbisiana</name>
    <name type="common">Banana</name>
    <dbReference type="NCBI Taxonomy" id="52838"/>
    <lineage>
        <taxon>Eukaryota</taxon>
        <taxon>Viridiplantae</taxon>
        <taxon>Streptophyta</taxon>
        <taxon>Embryophyta</taxon>
        <taxon>Tracheophyta</taxon>
        <taxon>Spermatophyta</taxon>
        <taxon>Magnoliopsida</taxon>
        <taxon>Liliopsida</taxon>
        <taxon>Zingiberales</taxon>
        <taxon>Musaceae</taxon>
        <taxon>Musa</taxon>
    </lineage>
</organism>
<dbReference type="PANTHER" id="PTHR13316:SF0">
    <property type="entry name" value="ZINC FINGER CCHC DOMAIN-CONTAINING PROTEIN 8"/>
    <property type="match status" value="1"/>
</dbReference>
<keyword evidence="9" id="KW-1185">Reference proteome</keyword>
<dbReference type="GO" id="GO:0008270">
    <property type="term" value="F:zinc ion binding"/>
    <property type="evidence" value="ECO:0007669"/>
    <property type="project" value="UniProtKB-KW"/>
</dbReference>
<proteinExistence type="predicted"/>
<feature type="region of interest" description="Disordered" evidence="6">
    <location>
        <begin position="302"/>
        <end position="328"/>
    </location>
</feature>
<sequence>MGSDDFIDLESSCPNNNNSDYDDDDEGSESRDAKTDSPSRLFSMKEDPLGTENVEVFTGNGEGGDDPNVLDMDLEDDLVQRQTILYERIDIVGSPIVEQLKGEGEQNKDTVRAATLNNSTSNNNVIDESPIAGVKRARMTYVEKQPSVRVIYNSLTRESKRKLMELMQQWSQWQAKHQLSSSESEDVPLEDGEETYFPALHVDSKKSSVVTFWVDKQARQDVDKDKVKFEADVPFYDREYTLGSTSVDGSSGPEGQGFLGLKQENAWEYDPPPWFHRMREMGYPPGYLDVDDEDQPSGITIYADEETKEEYEDGELPERSEPEPPQRKMTVKFPGINAPILENADHHRWAAPSAGSGSNAVRNRVHHRLDHSSDHHGWNFQEQRWPSDLRVNGAPDTEHVLSSSYPGYSPRYSPYNYNPIPRSPDLGRSLSDRGWRSPLHYETSPAHSPRSPYPYPSATHSPKDHHWSHDQWSNKSSYGRIPDSASQKALDRHDHRGSHHRR</sequence>
<protein>
    <recommendedName>
        <fullName evidence="7">PSP proline-rich domain-containing protein</fullName>
    </recommendedName>
</protein>
<feature type="compositionally biased region" description="Acidic residues" evidence="6">
    <location>
        <begin position="303"/>
        <end position="315"/>
    </location>
</feature>
<keyword evidence="2" id="KW-0479">Metal-binding</keyword>
<comment type="caution">
    <text evidence="8">The sequence shown here is derived from an EMBL/GenBank/DDBJ whole genome shotgun (WGS) entry which is preliminary data.</text>
</comment>
<accession>A0A4S8JYW1</accession>
<evidence type="ECO:0000259" key="7">
    <source>
        <dbReference type="Pfam" id="PF04046"/>
    </source>
</evidence>
<dbReference type="GO" id="GO:0071013">
    <property type="term" value="C:catalytic step 2 spliceosome"/>
    <property type="evidence" value="ECO:0007669"/>
    <property type="project" value="TreeGrafter"/>
</dbReference>
<feature type="region of interest" description="Disordered" evidence="6">
    <location>
        <begin position="437"/>
        <end position="502"/>
    </location>
</feature>
<keyword evidence="3" id="KW-0863">Zinc-finger</keyword>
<dbReference type="EMBL" id="PYDT01000003">
    <property type="protein sequence ID" value="THU67523.1"/>
    <property type="molecule type" value="Genomic_DNA"/>
</dbReference>
<dbReference type="InterPro" id="IPR052115">
    <property type="entry name" value="NEXT_complex_subunit_ZCCHC8"/>
</dbReference>
<evidence type="ECO:0000256" key="3">
    <source>
        <dbReference type="ARBA" id="ARBA00022771"/>
    </source>
</evidence>
<feature type="domain" description="PSP proline-rich" evidence="7">
    <location>
        <begin position="265"/>
        <end position="289"/>
    </location>
</feature>
<keyword evidence="5" id="KW-0539">Nucleus</keyword>